<feature type="domain" description="PAS" evidence="21">
    <location>
        <begin position="544"/>
        <end position="614"/>
    </location>
</feature>
<evidence type="ECO:0000256" key="10">
    <source>
        <dbReference type="ARBA" id="ARBA00022840"/>
    </source>
</evidence>
<dbReference type="Pfam" id="PF00512">
    <property type="entry name" value="HisKA"/>
    <property type="match status" value="1"/>
</dbReference>
<keyword evidence="12" id="KW-0902">Two-component regulatory system</keyword>
<evidence type="ECO:0000256" key="6">
    <source>
        <dbReference type="ARBA" id="ARBA00022679"/>
    </source>
</evidence>
<dbReference type="FunFam" id="1.10.287.130:FF:000002">
    <property type="entry name" value="Two-component osmosensing histidine kinase"/>
    <property type="match status" value="1"/>
</dbReference>
<keyword evidence="8" id="KW-0547">Nucleotide-binding</keyword>
<dbReference type="PROSITE" id="PS50113">
    <property type="entry name" value="PAC"/>
    <property type="match status" value="4"/>
</dbReference>
<comment type="subcellular location">
    <subcellularLocation>
        <location evidence="2">Cell membrane</location>
        <topology evidence="2">Multi-pass membrane protein</topology>
    </subcellularLocation>
</comment>
<keyword evidence="18" id="KW-0175">Coiled coil</keyword>
<dbReference type="InterPro" id="IPR000014">
    <property type="entry name" value="PAS"/>
</dbReference>
<dbReference type="InterPro" id="IPR005467">
    <property type="entry name" value="His_kinase_dom"/>
</dbReference>
<accession>A0A399SBW9</accession>
<evidence type="ECO:0000256" key="9">
    <source>
        <dbReference type="ARBA" id="ARBA00022777"/>
    </source>
</evidence>
<dbReference type="GO" id="GO:0005524">
    <property type="term" value="F:ATP binding"/>
    <property type="evidence" value="ECO:0007669"/>
    <property type="project" value="UniProtKB-KW"/>
</dbReference>
<dbReference type="Gene3D" id="3.30.565.10">
    <property type="entry name" value="Histidine kinase-like ATPase, C-terminal domain"/>
    <property type="match status" value="1"/>
</dbReference>
<feature type="domain" description="PAC" evidence="22">
    <location>
        <begin position="491"/>
        <end position="543"/>
    </location>
</feature>
<dbReference type="Proteomes" id="UP000266005">
    <property type="component" value="Unassembled WGS sequence"/>
</dbReference>
<dbReference type="InterPro" id="IPR004358">
    <property type="entry name" value="Sig_transdc_His_kin-like_C"/>
</dbReference>
<evidence type="ECO:0000313" key="25">
    <source>
        <dbReference type="Proteomes" id="UP000266005"/>
    </source>
</evidence>
<dbReference type="Gene3D" id="3.40.50.2300">
    <property type="match status" value="1"/>
</dbReference>
<gene>
    <name evidence="24" type="ORF">D1627_05900</name>
</gene>
<feature type="domain" description="PAC" evidence="22">
    <location>
        <begin position="864"/>
        <end position="916"/>
    </location>
</feature>
<comment type="caution">
    <text evidence="24">The sequence shown here is derived from an EMBL/GenBank/DDBJ whole genome shotgun (WGS) entry which is preliminary data.</text>
</comment>
<evidence type="ECO:0000259" key="23">
    <source>
        <dbReference type="PROSITE" id="PS50894"/>
    </source>
</evidence>
<dbReference type="SMART" id="SM00091">
    <property type="entry name" value="PAS"/>
    <property type="match status" value="6"/>
</dbReference>
<dbReference type="SMART" id="SM00388">
    <property type="entry name" value="HisKA"/>
    <property type="match status" value="1"/>
</dbReference>
<evidence type="ECO:0000313" key="24">
    <source>
        <dbReference type="EMBL" id="RIJ41566.1"/>
    </source>
</evidence>
<dbReference type="Pfam" id="PF08447">
    <property type="entry name" value="PAS_3"/>
    <property type="match status" value="2"/>
</dbReference>
<evidence type="ECO:0000256" key="3">
    <source>
        <dbReference type="ARBA" id="ARBA00012438"/>
    </source>
</evidence>
<dbReference type="InterPro" id="IPR036890">
    <property type="entry name" value="HATPase_C_sf"/>
</dbReference>
<keyword evidence="5 17" id="KW-0597">Phosphoprotein</keyword>
<dbReference type="Gene3D" id="1.20.120.160">
    <property type="entry name" value="HPT domain"/>
    <property type="match status" value="1"/>
</dbReference>
<dbReference type="InterPro" id="IPR013656">
    <property type="entry name" value="PAS_4"/>
</dbReference>
<sequence length="1555" mass="178404">MTVVPNEEELRLNLERERQARQSAEDRLAALERELDSLRQQFSGRQPTEPNPCPHMHGWLLKNVHHAALATDDTGRITALNLAFHKLFSLPQPIEFYLGKPLSELEQATELAGFAPHHQVVAQGGSAGDEGTLQNGCIVEREHLHLQTDGDLCGTLWFYRNVTQKRQHLRKIELQSELQEEYPNPVLRLSFNGDLIFGNKAGYEFMQQITQSRVEPLKRLLLSQISHLKIKENSTPTTFESYIAKRYYYILIIPMPDKGYFNLYMSDITERRKAEEALQESKNFVRNITRTIPNIVYIYDLDEEKCVYMNGQVRKVLGYHENDLENMSPSMLTTLVDEEQLLNFKEHVSKMIEAKDGAIEETERKVQAKDGSTKILYCRESIFKRKDNGQVKQIIGSAEDVTGMREQSLELLRQKEFYESILNHIPSDVAVFNRQLQYLFLNPAAVQDPQLRKWIIGKTNEDYSRERGVPLKRMELRSKHLQLVLDHKKRVEFEERLLKKDGDYTHHIRRLNPVLNTDGEVGLVIAHGLDITDLRKAQDEIIASEAKNRSILAAIPDLMFIIGQNGDYHYMKNVEQKHLLVPKESVIGNNIFNLLPRELASKIMSLIERVLESGFYEKIGYDLQLPDGLRYYEGRILKYSDNEVLAIIRDVTEEKNAALEVEEKNEFIRQVLDASPSLIYVKDSEGKFVLANQEYCKLFEVTLDQLIGSSGLDIHQNPSEAEFYLEIDRQVIEENREIKLQERHTTKTGEVLWFNTTKKPIVTSNGQVRVLGISTNVTEQRLANKRLQNSEELHRLLSENSKDMVSLHNIDGSYIYISKAVEEMLGYTQAEVLQMSPRIIIHPDDFNTVYQHGYLVALETRRNTTLQHRMLRSNGSLLWVETSIRPIFDTNNEVTKIQAATRDITERRKSDEALQSSEKKYRDLINYSQAYICTHDLNGVIQSANPYLLNMLGYTNEEMIGHSLFDFFPKDDRAGFYLYLQQFDDKSVVDGVLTILNKEQEERYLYYQNYKVEEPNMDPYIIGIAQDITDRMRTEQQLKKAKDAAEESARVKENFLANMSHEIRTPMNGILGMAGLLRKTDLNEVQLNYLKIIRQSADNLLVVINDILDIAKIEAGKLDLEEIPFNLPEAIQAAFQTLIYKAEEKELAYFLQSPKFNHPMVIGDPYRLNQVLLNLLNNAIKFTEEGNIVMSSKVLEETEELLTVQFSVSDTGIGIPQNKIEYIFEGFTQAYSSTTRKYGGTGLGLNISKNLVEMQDGRIWVNSTENKGSTFHFVLTYLKAKVQQPEMQVEQTDFSSLGTIDVLLAEDNEVNIFLAQSILEGWGAKVDIAHNGREAVELAEQKLYDVVLMDIQMPELSGIDATRFIRSFPDAAKASVPIIALTANALKGDAEKYLAAGMNDYISKPFEEEKLFMKIALNLPHKRQPLTANRELAENNAMQQIFNEPLYDLTMLQKMSRGNEAFLKRTKQLFVDTVPATVTDMQDKYQQADWTGVSAAAHKLKSTIDTMRIERLKDIIRQIESNAKSQENLEEVRNKISYLSEVMDQVIAQLKADIN</sequence>
<dbReference type="FunFam" id="3.30.565.10:FF:000010">
    <property type="entry name" value="Sensor histidine kinase RcsC"/>
    <property type="match status" value="1"/>
</dbReference>
<dbReference type="PANTHER" id="PTHR45339">
    <property type="entry name" value="HYBRID SIGNAL TRANSDUCTION HISTIDINE KINASE J"/>
    <property type="match status" value="1"/>
</dbReference>
<dbReference type="SMART" id="SM00387">
    <property type="entry name" value="HATPase_c"/>
    <property type="match status" value="1"/>
</dbReference>
<feature type="domain" description="Histidine kinase" evidence="19">
    <location>
        <begin position="1058"/>
        <end position="1279"/>
    </location>
</feature>
<dbReference type="PROSITE" id="PS50112">
    <property type="entry name" value="PAS"/>
    <property type="match status" value="5"/>
</dbReference>
<dbReference type="SUPFAM" id="SSF47226">
    <property type="entry name" value="Histidine-containing phosphotransfer domain, HPT domain"/>
    <property type="match status" value="1"/>
</dbReference>
<dbReference type="InterPro" id="IPR036097">
    <property type="entry name" value="HisK_dim/P_sf"/>
</dbReference>
<dbReference type="PRINTS" id="PR00344">
    <property type="entry name" value="BCTRLSENSOR"/>
</dbReference>
<keyword evidence="11" id="KW-1133">Transmembrane helix</keyword>
<protein>
    <recommendedName>
        <fullName evidence="15">Sensory/regulatory protein RpfC</fullName>
        <ecNumber evidence="3">2.7.13.3</ecNumber>
    </recommendedName>
</protein>
<dbReference type="Pfam" id="PF00072">
    <property type="entry name" value="Response_reg"/>
    <property type="match status" value="1"/>
</dbReference>
<feature type="coiled-coil region" evidence="18">
    <location>
        <begin position="7"/>
        <end position="41"/>
    </location>
</feature>
<proteinExistence type="predicted"/>
<dbReference type="InterPro" id="IPR035965">
    <property type="entry name" value="PAS-like_dom_sf"/>
</dbReference>
<dbReference type="CDD" id="cd00082">
    <property type="entry name" value="HisKA"/>
    <property type="match status" value="1"/>
</dbReference>
<reference evidence="25" key="1">
    <citation type="submission" date="2018-08" db="EMBL/GenBank/DDBJ databases">
        <title>Mucilaginibacter sp. MYSH2.</title>
        <authorList>
            <person name="Seo T."/>
        </authorList>
    </citation>
    <scope>NUCLEOTIDE SEQUENCE [LARGE SCALE GENOMIC DNA]</scope>
    <source>
        <strain evidence="25">KIRAN</strain>
    </source>
</reference>
<dbReference type="PROSITE" id="PS50110">
    <property type="entry name" value="RESPONSE_REGULATORY"/>
    <property type="match status" value="1"/>
</dbReference>
<keyword evidence="7" id="KW-0812">Transmembrane</keyword>
<evidence type="ECO:0000256" key="17">
    <source>
        <dbReference type="PROSITE-ProRule" id="PRU00169"/>
    </source>
</evidence>
<dbReference type="InterPro" id="IPR008207">
    <property type="entry name" value="Sig_transdc_His_kin_Hpt_dom"/>
</dbReference>
<dbReference type="Gene3D" id="1.10.287.130">
    <property type="match status" value="1"/>
</dbReference>
<comment type="subunit">
    <text evidence="14">At low DSF concentrations, interacts with RpfF.</text>
</comment>
<evidence type="ECO:0000259" key="20">
    <source>
        <dbReference type="PROSITE" id="PS50110"/>
    </source>
</evidence>
<dbReference type="InterPro" id="IPR011006">
    <property type="entry name" value="CheY-like_superfamily"/>
</dbReference>
<dbReference type="Pfam" id="PF08448">
    <property type="entry name" value="PAS_4"/>
    <property type="match status" value="3"/>
</dbReference>
<dbReference type="InterPro" id="IPR013655">
    <property type="entry name" value="PAS_fold_3"/>
</dbReference>
<dbReference type="PROSITE" id="PS50109">
    <property type="entry name" value="HIS_KIN"/>
    <property type="match status" value="1"/>
</dbReference>
<keyword evidence="25" id="KW-1185">Reference proteome</keyword>
<dbReference type="CDD" id="cd00130">
    <property type="entry name" value="PAS"/>
    <property type="match status" value="4"/>
</dbReference>
<name>A0A399SBW9_9BACT</name>
<feature type="domain" description="PAS" evidence="21">
    <location>
        <begin position="917"/>
        <end position="987"/>
    </location>
</feature>
<feature type="domain" description="PAS" evidence="21">
    <location>
        <begin position="664"/>
        <end position="735"/>
    </location>
</feature>
<dbReference type="PROSITE" id="PS50894">
    <property type="entry name" value="HPT"/>
    <property type="match status" value="1"/>
</dbReference>
<keyword evidence="9" id="KW-0418">Kinase</keyword>
<dbReference type="NCBIfam" id="TIGR00229">
    <property type="entry name" value="sensory_box"/>
    <property type="match status" value="4"/>
</dbReference>
<evidence type="ECO:0000256" key="2">
    <source>
        <dbReference type="ARBA" id="ARBA00004651"/>
    </source>
</evidence>
<keyword evidence="13" id="KW-0472">Membrane</keyword>
<evidence type="ECO:0000256" key="4">
    <source>
        <dbReference type="ARBA" id="ARBA00022475"/>
    </source>
</evidence>
<dbReference type="SUPFAM" id="SSF52172">
    <property type="entry name" value="CheY-like"/>
    <property type="match status" value="1"/>
</dbReference>
<evidence type="ECO:0000256" key="14">
    <source>
        <dbReference type="ARBA" id="ARBA00064003"/>
    </source>
</evidence>
<evidence type="ECO:0000256" key="8">
    <source>
        <dbReference type="ARBA" id="ARBA00022741"/>
    </source>
</evidence>
<evidence type="ECO:0000259" key="21">
    <source>
        <dbReference type="PROSITE" id="PS50112"/>
    </source>
</evidence>
<dbReference type="InterPro" id="IPR036641">
    <property type="entry name" value="HPT_dom_sf"/>
</dbReference>
<comment type="catalytic activity">
    <reaction evidence="1">
        <text>ATP + protein L-histidine = ADP + protein N-phospho-L-histidine.</text>
        <dbReference type="EC" id="2.7.13.3"/>
    </reaction>
</comment>
<dbReference type="RefSeq" id="WP_119431314.1">
    <property type="nucleotide sequence ID" value="NZ_QWGE01000002.1"/>
</dbReference>
<keyword evidence="6" id="KW-0808">Transferase</keyword>
<dbReference type="Gene3D" id="3.30.450.20">
    <property type="entry name" value="PAS domain"/>
    <property type="match status" value="7"/>
</dbReference>
<feature type="modified residue" description="4-aspartylphosphate" evidence="17">
    <location>
        <position position="1350"/>
    </location>
</feature>
<evidence type="ECO:0000256" key="13">
    <source>
        <dbReference type="ARBA" id="ARBA00023136"/>
    </source>
</evidence>
<feature type="domain" description="PAS" evidence="21">
    <location>
        <begin position="281"/>
        <end position="355"/>
    </location>
</feature>
<keyword evidence="10" id="KW-0067">ATP-binding</keyword>
<dbReference type="InterPro" id="IPR000700">
    <property type="entry name" value="PAS-assoc_C"/>
</dbReference>
<evidence type="ECO:0000259" key="22">
    <source>
        <dbReference type="PROSITE" id="PS50113"/>
    </source>
</evidence>
<evidence type="ECO:0000259" key="19">
    <source>
        <dbReference type="PROSITE" id="PS50109"/>
    </source>
</evidence>
<evidence type="ECO:0000256" key="15">
    <source>
        <dbReference type="ARBA" id="ARBA00068150"/>
    </source>
</evidence>
<dbReference type="SUPFAM" id="SSF55874">
    <property type="entry name" value="ATPase domain of HSP90 chaperone/DNA topoisomerase II/histidine kinase"/>
    <property type="match status" value="1"/>
</dbReference>
<dbReference type="InterPro" id="IPR001789">
    <property type="entry name" value="Sig_transdc_resp-reg_receiver"/>
</dbReference>
<dbReference type="SMART" id="SM00448">
    <property type="entry name" value="REC"/>
    <property type="match status" value="1"/>
</dbReference>
<dbReference type="SUPFAM" id="SSF55785">
    <property type="entry name" value="PYP-like sensor domain (PAS domain)"/>
    <property type="match status" value="6"/>
</dbReference>
<evidence type="ECO:0000256" key="1">
    <source>
        <dbReference type="ARBA" id="ARBA00000085"/>
    </source>
</evidence>
<feature type="domain" description="PAS" evidence="21">
    <location>
        <begin position="789"/>
        <end position="861"/>
    </location>
</feature>
<dbReference type="CDD" id="cd17546">
    <property type="entry name" value="REC_hyHK_CKI1_RcsC-like"/>
    <property type="match status" value="1"/>
</dbReference>
<dbReference type="GO" id="GO:0005886">
    <property type="term" value="C:plasma membrane"/>
    <property type="evidence" value="ECO:0007669"/>
    <property type="project" value="UniProtKB-SubCell"/>
</dbReference>
<dbReference type="OrthoDB" id="9797097at2"/>
<dbReference type="SUPFAM" id="SSF47384">
    <property type="entry name" value="Homodimeric domain of signal transducing histidine kinase"/>
    <property type="match status" value="1"/>
</dbReference>
<dbReference type="GO" id="GO:0000155">
    <property type="term" value="F:phosphorelay sensor kinase activity"/>
    <property type="evidence" value="ECO:0007669"/>
    <property type="project" value="InterPro"/>
</dbReference>
<evidence type="ECO:0000256" key="5">
    <source>
        <dbReference type="ARBA" id="ARBA00022553"/>
    </source>
</evidence>
<evidence type="ECO:0000256" key="12">
    <source>
        <dbReference type="ARBA" id="ARBA00023012"/>
    </source>
</evidence>
<keyword evidence="4" id="KW-1003">Cell membrane</keyword>
<dbReference type="Pfam" id="PF02518">
    <property type="entry name" value="HATPase_c"/>
    <property type="match status" value="1"/>
</dbReference>
<dbReference type="PANTHER" id="PTHR45339:SF1">
    <property type="entry name" value="HYBRID SIGNAL TRANSDUCTION HISTIDINE KINASE J"/>
    <property type="match status" value="1"/>
</dbReference>
<organism evidence="24 25">
    <name type="scientific">Pontibacter oryzae</name>
    <dbReference type="NCBI Taxonomy" id="2304593"/>
    <lineage>
        <taxon>Bacteria</taxon>
        <taxon>Pseudomonadati</taxon>
        <taxon>Bacteroidota</taxon>
        <taxon>Cytophagia</taxon>
        <taxon>Cytophagales</taxon>
        <taxon>Hymenobacteraceae</taxon>
        <taxon>Pontibacter</taxon>
    </lineage>
</organism>
<evidence type="ECO:0000256" key="11">
    <source>
        <dbReference type="ARBA" id="ARBA00022989"/>
    </source>
</evidence>
<evidence type="ECO:0000256" key="16">
    <source>
        <dbReference type="PROSITE-ProRule" id="PRU00110"/>
    </source>
</evidence>
<dbReference type="EC" id="2.7.13.3" evidence="3"/>
<feature type="domain" description="PAC" evidence="22">
    <location>
        <begin position="360"/>
        <end position="413"/>
    </location>
</feature>
<dbReference type="Pfam" id="PF13426">
    <property type="entry name" value="PAS_9"/>
    <property type="match status" value="1"/>
</dbReference>
<dbReference type="EMBL" id="QWGE01000002">
    <property type="protein sequence ID" value="RIJ41566.1"/>
    <property type="molecule type" value="Genomic_DNA"/>
</dbReference>
<dbReference type="Pfam" id="PF01627">
    <property type="entry name" value="Hpt"/>
    <property type="match status" value="1"/>
</dbReference>
<dbReference type="InterPro" id="IPR003594">
    <property type="entry name" value="HATPase_dom"/>
</dbReference>
<dbReference type="CDD" id="cd16922">
    <property type="entry name" value="HATPase_EvgS-ArcB-TorS-like"/>
    <property type="match status" value="1"/>
</dbReference>
<dbReference type="InterPro" id="IPR001610">
    <property type="entry name" value="PAC"/>
</dbReference>
<dbReference type="InterPro" id="IPR003661">
    <property type="entry name" value="HisK_dim/P_dom"/>
</dbReference>
<evidence type="ECO:0000256" key="18">
    <source>
        <dbReference type="SAM" id="Coils"/>
    </source>
</evidence>
<feature type="domain" description="PAC" evidence="22">
    <location>
        <begin position="734"/>
        <end position="789"/>
    </location>
</feature>
<evidence type="ECO:0000256" key="7">
    <source>
        <dbReference type="ARBA" id="ARBA00022692"/>
    </source>
</evidence>
<feature type="domain" description="Response regulatory" evidence="20">
    <location>
        <begin position="1301"/>
        <end position="1419"/>
    </location>
</feature>
<dbReference type="SMART" id="SM00086">
    <property type="entry name" value="PAC"/>
    <property type="match status" value="5"/>
</dbReference>
<feature type="modified residue" description="Phosphohistidine" evidence="16">
    <location>
        <position position="1498"/>
    </location>
</feature>
<feature type="domain" description="HPt" evidence="23">
    <location>
        <begin position="1459"/>
        <end position="1553"/>
    </location>
</feature>